<keyword evidence="3" id="KW-1185">Reference proteome</keyword>
<comment type="caution">
    <text evidence="2">The sequence shown here is derived from an EMBL/GenBank/DDBJ whole genome shotgun (WGS) entry which is preliminary data.</text>
</comment>
<dbReference type="Proteomes" id="UP000482634">
    <property type="component" value="Unassembled WGS sequence"/>
</dbReference>
<keyword evidence="1" id="KW-0732">Signal</keyword>
<dbReference type="PROSITE" id="PS51257">
    <property type="entry name" value="PROKAR_LIPOPROTEIN"/>
    <property type="match status" value="1"/>
</dbReference>
<name>A0A6B3NQR2_9PSED</name>
<gene>
    <name evidence="2" type="ORF">G3436_19890</name>
</gene>
<feature type="chain" id="PRO_5025477276" description="Lipoprotein" evidence="1">
    <location>
        <begin position="22"/>
        <end position="179"/>
    </location>
</feature>
<proteinExistence type="predicted"/>
<dbReference type="EMBL" id="JAAHBU010000314">
    <property type="protein sequence ID" value="NER65712.1"/>
    <property type="molecule type" value="Genomic_DNA"/>
</dbReference>
<protein>
    <recommendedName>
        <fullName evidence="4">Lipoprotein</fullName>
    </recommendedName>
</protein>
<sequence length="179" mass="18854">MKTLPLLCLATAFLAGCGNIAAVKSFNTAYASPASGDTARLRVVANGMVRAVPGLSCVDWYSPGAGVVVSAQHGFADRNGETLGMPPAVTSFKGTTSEVLIPAGKPFTLHFLDGGTRTAYDRVQNCVAMLQFTPQAGADYEFVAMGYSTCTVDLSRVQAGKLEPVNVQKADYCSKWANF</sequence>
<accession>A0A6B3NQR2</accession>
<evidence type="ECO:0000313" key="3">
    <source>
        <dbReference type="Proteomes" id="UP000482634"/>
    </source>
</evidence>
<dbReference type="RefSeq" id="WP_163948468.1">
    <property type="nucleotide sequence ID" value="NZ_JAAHBU010000314.1"/>
</dbReference>
<dbReference type="AlphaFoldDB" id="A0A6B3NQR2"/>
<evidence type="ECO:0000313" key="2">
    <source>
        <dbReference type="EMBL" id="NER65712.1"/>
    </source>
</evidence>
<evidence type="ECO:0008006" key="4">
    <source>
        <dbReference type="Google" id="ProtNLM"/>
    </source>
</evidence>
<reference evidence="2 3" key="1">
    <citation type="submission" date="2020-02" db="EMBL/GenBank/DDBJ databases">
        <title>Broccoli isolated Pseudomonas sp.</title>
        <authorList>
            <person name="Fujikawa T."/>
            <person name="Sawada H."/>
        </authorList>
    </citation>
    <scope>NUCLEOTIDE SEQUENCE [LARGE SCALE GENOMIC DNA]</scope>
    <source>
        <strain evidence="2 3">MAFF212427</strain>
    </source>
</reference>
<organism evidence="2 3">
    <name type="scientific">Pseudomonas brassicae</name>
    <dbReference type="NCBI Taxonomy" id="2708063"/>
    <lineage>
        <taxon>Bacteria</taxon>
        <taxon>Pseudomonadati</taxon>
        <taxon>Pseudomonadota</taxon>
        <taxon>Gammaproteobacteria</taxon>
        <taxon>Pseudomonadales</taxon>
        <taxon>Pseudomonadaceae</taxon>
        <taxon>Pseudomonas</taxon>
    </lineage>
</organism>
<evidence type="ECO:0000256" key="1">
    <source>
        <dbReference type="SAM" id="SignalP"/>
    </source>
</evidence>
<feature type="signal peptide" evidence="1">
    <location>
        <begin position="1"/>
        <end position="21"/>
    </location>
</feature>